<feature type="region of interest" description="Disordered" evidence="13">
    <location>
        <begin position="506"/>
        <end position="531"/>
    </location>
</feature>
<dbReference type="GO" id="GO:0035145">
    <property type="term" value="C:exon-exon junction complex"/>
    <property type="evidence" value="ECO:0007669"/>
    <property type="project" value="InterPro"/>
</dbReference>
<feature type="compositionally biased region" description="Polar residues" evidence="13">
    <location>
        <begin position="240"/>
        <end position="257"/>
    </location>
</feature>
<comment type="similarity">
    <text evidence="3">Belongs to the CASC3 family.</text>
</comment>
<feature type="compositionally biased region" description="Pro residues" evidence="13">
    <location>
        <begin position="589"/>
        <end position="602"/>
    </location>
</feature>
<accession>B6QTK3</accession>
<dbReference type="PhylomeDB" id="B6QTK3"/>
<dbReference type="GO" id="GO:0003729">
    <property type="term" value="F:mRNA binding"/>
    <property type="evidence" value="ECO:0007669"/>
    <property type="project" value="InterPro"/>
</dbReference>
<keyword evidence="10" id="KW-0866">Nonsense-mediated mRNA decay</keyword>
<evidence type="ECO:0000313" key="16">
    <source>
        <dbReference type="Proteomes" id="UP000001294"/>
    </source>
</evidence>
<evidence type="ECO:0000256" key="8">
    <source>
        <dbReference type="ARBA" id="ARBA00022845"/>
    </source>
</evidence>
<feature type="compositionally biased region" description="Basic residues" evidence="13">
    <location>
        <begin position="1"/>
        <end position="14"/>
    </location>
</feature>
<sequence>MAPARRHRIGASRRRREDEGEDEGSTVGHVEEYDDSMSDGSLPSHLGDDDDADGEGSDVSEDESAGMQHGSTKRNGHTRATGGGNGDTSGEKLDVPFKPTLTATVSDTEAMMNGLRISAGQEIEEIEFDSMSKTKDKIGRTPSAPPTESRRETFAERKRREHEEYIKARDENPAFVPTRGGFFLHDKRSVDGPRSHVNKSKSRPYGLIVDGNVGRRKTDASDGQWTHDLHDTVVRDDRPTNSTFTPPHPQNTNTGYTNGSATVTVAPRSTPPNRSFSTTLLIGNVPVRVFLPGMEAAIPFAAVPKRQHTRLPQHRPPLRRDKPVRVSLPDAPPKYILPAPERSFIFIPRALRPNQQSFRGRGRGGYYTSRRPSFYQPGSVYSPSISMSRRSSLREGMHSPAASVLSRQNMATGEVKPIVRLPPSVRPPGVMVPGGPVMPAVPILPQVPNTAYRESRGGPMTMHQPRPQKTVSLADIESPASFNFNPPQPQQEQPFHQQVPVAMAAPGYGPDGAYMHGRHSSHPSQPSGTPLSHIPERAIHAAPFQPYGVPSQPAYYAAGYSPGAMYYPVPGNEFPHYTPPAVNSGLGYGPPPSHPSHLPPGPQAGGQPYMLHAGPPAAPPSAPPHSTGEQQASHTGTVAHEANGTVYFYDAQELYHPNAAYNATGGVVGMGGMMTPPGTTYYYPQSSGVYYPQ</sequence>
<evidence type="ECO:0000256" key="12">
    <source>
        <dbReference type="ARBA" id="ARBA00023242"/>
    </source>
</evidence>
<dbReference type="OrthoDB" id="5413466at2759"/>
<evidence type="ECO:0000256" key="2">
    <source>
        <dbReference type="ARBA" id="ARBA00004496"/>
    </source>
</evidence>
<dbReference type="Proteomes" id="UP000001294">
    <property type="component" value="Unassembled WGS sequence"/>
</dbReference>
<evidence type="ECO:0000256" key="11">
    <source>
        <dbReference type="ARBA" id="ARBA00023187"/>
    </source>
</evidence>
<dbReference type="InterPro" id="IPR018545">
    <property type="entry name" value="Btz_dom"/>
</dbReference>
<name>B6QTK3_TALMQ</name>
<comment type="subcellular location">
    <subcellularLocation>
        <location evidence="2">Cytoplasm</location>
    </subcellularLocation>
    <subcellularLocation>
        <location evidence="1">Nucleus</location>
    </subcellularLocation>
</comment>
<dbReference type="EMBL" id="DS995905">
    <property type="protein sequence ID" value="EEA19714.1"/>
    <property type="molecule type" value="Genomic_DNA"/>
</dbReference>
<protein>
    <recommendedName>
        <fullName evidence="14">Btz domain-containing protein</fullName>
    </recommendedName>
</protein>
<dbReference type="GO" id="GO:0000184">
    <property type="term" value="P:nuclear-transcribed mRNA catabolic process, nonsense-mediated decay"/>
    <property type="evidence" value="ECO:0007669"/>
    <property type="project" value="UniProtKB-KW"/>
</dbReference>
<feature type="compositionally biased region" description="Acidic residues" evidence="13">
    <location>
        <begin position="48"/>
        <end position="64"/>
    </location>
</feature>
<evidence type="ECO:0000256" key="13">
    <source>
        <dbReference type="SAM" id="MobiDB-lite"/>
    </source>
</evidence>
<dbReference type="GO" id="GO:0051028">
    <property type="term" value="P:mRNA transport"/>
    <property type="evidence" value="ECO:0007669"/>
    <property type="project" value="UniProtKB-KW"/>
</dbReference>
<keyword evidence="7" id="KW-0509">mRNA transport</keyword>
<keyword evidence="8" id="KW-0810">Translation regulation</keyword>
<dbReference type="AlphaFoldDB" id="B6QTK3"/>
<dbReference type="GO" id="GO:0008380">
    <property type="term" value="P:RNA splicing"/>
    <property type="evidence" value="ECO:0007669"/>
    <property type="project" value="UniProtKB-KW"/>
</dbReference>
<gene>
    <name evidence="15" type="ORF">PMAA_004920</name>
</gene>
<feature type="region of interest" description="Disordered" evidence="13">
    <location>
        <begin position="129"/>
        <end position="164"/>
    </location>
</feature>
<feature type="region of interest" description="Disordered" evidence="13">
    <location>
        <begin position="307"/>
        <end position="331"/>
    </location>
</feature>
<dbReference type="VEuPathDB" id="FungiDB:PMAA_004920"/>
<keyword evidence="11" id="KW-0508">mRNA splicing</keyword>
<keyword evidence="9" id="KW-0694">RNA-binding</keyword>
<reference evidence="16" key="1">
    <citation type="journal article" date="2015" name="Genome Announc.">
        <title>Genome sequence of the AIDS-associated pathogen Penicillium marneffei (ATCC18224) and its near taxonomic relative Talaromyces stipitatus (ATCC10500).</title>
        <authorList>
            <person name="Nierman W.C."/>
            <person name="Fedorova-Abrams N.D."/>
            <person name="Andrianopoulos A."/>
        </authorList>
    </citation>
    <scope>NUCLEOTIDE SEQUENCE [LARGE SCALE GENOMIC DNA]</scope>
    <source>
        <strain evidence="16">ATCC 18224 / CBS 334.59 / QM 7333</strain>
    </source>
</reference>
<dbReference type="GO" id="GO:0006417">
    <property type="term" value="P:regulation of translation"/>
    <property type="evidence" value="ECO:0007669"/>
    <property type="project" value="UniProtKB-KW"/>
</dbReference>
<evidence type="ECO:0000256" key="10">
    <source>
        <dbReference type="ARBA" id="ARBA00023161"/>
    </source>
</evidence>
<evidence type="ECO:0000256" key="3">
    <source>
        <dbReference type="ARBA" id="ARBA00009548"/>
    </source>
</evidence>
<keyword evidence="4" id="KW-0813">Transport</keyword>
<feature type="region of interest" description="Disordered" evidence="13">
    <location>
        <begin position="1"/>
        <end position="97"/>
    </location>
</feature>
<keyword evidence="12" id="KW-0539">Nucleus</keyword>
<dbReference type="Pfam" id="PF09405">
    <property type="entry name" value="Btz"/>
    <property type="match status" value="1"/>
</dbReference>
<feature type="domain" description="Btz" evidence="14">
    <location>
        <begin position="129"/>
        <end position="263"/>
    </location>
</feature>
<proteinExistence type="inferred from homology"/>
<evidence type="ECO:0000313" key="15">
    <source>
        <dbReference type="EMBL" id="EEA19714.1"/>
    </source>
</evidence>
<feature type="region of interest" description="Disordered" evidence="13">
    <location>
        <begin position="585"/>
        <end position="635"/>
    </location>
</feature>
<dbReference type="GO" id="GO:0006397">
    <property type="term" value="P:mRNA processing"/>
    <property type="evidence" value="ECO:0007669"/>
    <property type="project" value="UniProtKB-KW"/>
</dbReference>
<organism evidence="15 16">
    <name type="scientific">Talaromyces marneffei (strain ATCC 18224 / CBS 334.59 / QM 7333)</name>
    <name type="common">Penicillium marneffei</name>
    <dbReference type="NCBI Taxonomy" id="441960"/>
    <lineage>
        <taxon>Eukaryota</taxon>
        <taxon>Fungi</taxon>
        <taxon>Dikarya</taxon>
        <taxon>Ascomycota</taxon>
        <taxon>Pezizomycotina</taxon>
        <taxon>Eurotiomycetes</taxon>
        <taxon>Eurotiomycetidae</taxon>
        <taxon>Eurotiales</taxon>
        <taxon>Trichocomaceae</taxon>
        <taxon>Talaromyces</taxon>
        <taxon>Talaromyces sect. Talaromyces</taxon>
    </lineage>
</organism>
<feature type="compositionally biased region" description="Basic and acidic residues" evidence="13">
    <location>
        <begin position="148"/>
        <end position="164"/>
    </location>
</feature>
<dbReference type="GO" id="GO:0005737">
    <property type="term" value="C:cytoplasm"/>
    <property type="evidence" value="ECO:0007669"/>
    <property type="project" value="UniProtKB-SubCell"/>
</dbReference>
<dbReference type="HOGENOM" id="CLU_018142_0_0_1"/>
<evidence type="ECO:0000256" key="9">
    <source>
        <dbReference type="ARBA" id="ARBA00022884"/>
    </source>
</evidence>
<evidence type="ECO:0000256" key="5">
    <source>
        <dbReference type="ARBA" id="ARBA00022490"/>
    </source>
</evidence>
<feature type="compositionally biased region" description="Basic and acidic residues" evidence="13">
    <location>
        <begin position="130"/>
        <end position="139"/>
    </location>
</feature>
<dbReference type="SMART" id="SM01044">
    <property type="entry name" value="Btz"/>
    <property type="match status" value="1"/>
</dbReference>
<keyword evidence="5" id="KW-0963">Cytoplasm</keyword>
<evidence type="ECO:0000256" key="4">
    <source>
        <dbReference type="ARBA" id="ARBA00022448"/>
    </source>
</evidence>
<evidence type="ECO:0000256" key="6">
    <source>
        <dbReference type="ARBA" id="ARBA00022664"/>
    </source>
</evidence>
<keyword evidence="16" id="KW-1185">Reference proteome</keyword>
<dbReference type="STRING" id="441960.B6QTK3"/>
<keyword evidence="6" id="KW-0507">mRNA processing</keyword>
<evidence type="ECO:0000259" key="14">
    <source>
        <dbReference type="SMART" id="SM01044"/>
    </source>
</evidence>
<feature type="compositionally biased region" description="Basic and acidic residues" evidence="13">
    <location>
        <begin position="216"/>
        <end position="239"/>
    </location>
</feature>
<evidence type="ECO:0000256" key="7">
    <source>
        <dbReference type="ARBA" id="ARBA00022816"/>
    </source>
</evidence>
<feature type="region of interest" description="Disordered" evidence="13">
    <location>
        <begin position="186"/>
        <end position="257"/>
    </location>
</feature>
<evidence type="ECO:0000256" key="1">
    <source>
        <dbReference type="ARBA" id="ARBA00004123"/>
    </source>
</evidence>
<feature type="compositionally biased region" description="Basic residues" evidence="13">
    <location>
        <begin position="307"/>
        <end position="317"/>
    </location>
</feature>